<dbReference type="GO" id="GO:0020037">
    <property type="term" value="F:heme binding"/>
    <property type="evidence" value="ECO:0007669"/>
    <property type="project" value="InterPro"/>
</dbReference>
<evidence type="ECO:0000259" key="7">
    <source>
        <dbReference type="Pfam" id="PF11563"/>
    </source>
</evidence>
<organism evidence="8">
    <name type="scientific">hydrothermal vent metagenome</name>
    <dbReference type="NCBI Taxonomy" id="652676"/>
    <lineage>
        <taxon>unclassified sequences</taxon>
        <taxon>metagenomes</taxon>
        <taxon>ecological metagenomes</taxon>
    </lineage>
</organism>
<keyword evidence="5 6" id="KW-0472">Membrane</keyword>
<protein>
    <recommendedName>
        <fullName evidence="7">Globin-sensor domain-containing protein</fullName>
    </recommendedName>
</protein>
<dbReference type="Pfam" id="PF06146">
    <property type="entry name" value="PsiE"/>
    <property type="match status" value="1"/>
</dbReference>
<comment type="subcellular location">
    <subcellularLocation>
        <location evidence="1">Cell membrane</location>
        <topology evidence="1">Multi-pass membrane protein</topology>
    </subcellularLocation>
</comment>
<sequence length="301" mass="34501">MEKEKIERIKSHYGFTSQDAKNLRGLLPVMQMHREKFVHELYHYIKDLEDADKYLKNKEIVERHQRALGEWYMNTFAGDYGFAYFSELERVGMAHVKVGLEVHYVNASMHFCKRFLQNILRSEIQDQQERAYLMGSLDKILDINLDIFTSSYIDEEKRTIFLSHKLESVLIQSAKRFTYGLNLILVLGLVGLGGMVLWLVGSDLMHVFDGNIEKGLLATLGSLLMLWVIIELMDTEIEHLQGKKFAIKVFVSVALVAMIRKILIATLAHDEIKTQLSLMAGLAVLGGVYWLISKADNISSK</sequence>
<feature type="transmembrane region" description="Helical" evidence="6">
    <location>
        <begin position="215"/>
        <end position="233"/>
    </location>
</feature>
<dbReference type="Pfam" id="PF11563">
    <property type="entry name" value="Protoglobin"/>
    <property type="match status" value="1"/>
</dbReference>
<accession>A0A3B0QRI2</accession>
<evidence type="ECO:0000256" key="1">
    <source>
        <dbReference type="ARBA" id="ARBA00004651"/>
    </source>
</evidence>
<dbReference type="GO" id="GO:0005886">
    <property type="term" value="C:plasma membrane"/>
    <property type="evidence" value="ECO:0007669"/>
    <property type="project" value="UniProtKB-SubCell"/>
</dbReference>
<gene>
    <name evidence="8" type="ORF">MNBD_DELTA01-259</name>
</gene>
<dbReference type="AlphaFoldDB" id="A0A3B0QRI2"/>
<dbReference type="InterPro" id="IPR020948">
    <property type="entry name" value="P_starv_induced_PsiE-like"/>
</dbReference>
<keyword evidence="4 6" id="KW-1133">Transmembrane helix</keyword>
<dbReference type="InterPro" id="IPR044398">
    <property type="entry name" value="Globin-sensor_dom"/>
</dbReference>
<dbReference type="SUPFAM" id="SSF46458">
    <property type="entry name" value="Globin-like"/>
    <property type="match status" value="1"/>
</dbReference>
<dbReference type="GO" id="GO:0019825">
    <property type="term" value="F:oxygen binding"/>
    <property type="evidence" value="ECO:0007669"/>
    <property type="project" value="InterPro"/>
</dbReference>
<feature type="transmembrane region" description="Helical" evidence="6">
    <location>
        <begin position="274"/>
        <end position="292"/>
    </location>
</feature>
<feature type="transmembrane region" description="Helical" evidence="6">
    <location>
        <begin position="245"/>
        <end position="268"/>
    </location>
</feature>
<dbReference type="InterPro" id="IPR012292">
    <property type="entry name" value="Globin/Proto"/>
</dbReference>
<evidence type="ECO:0000256" key="6">
    <source>
        <dbReference type="SAM" id="Phobius"/>
    </source>
</evidence>
<feature type="transmembrane region" description="Helical" evidence="6">
    <location>
        <begin position="179"/>
        <end position="200"/>
    </location>
</feature>
<keyword evidence="2" id="KW-1003">Cell membrane</keyword>
<feature type="domain" description="Globin-sensor" evidence="7">
    <location>
        <begin position="3"/>
        <end position="157"/>
    </location>
</feature>
<evidence type="ECO:0000313" key="8">
    <source>
        <dbReference type="EMBL" id="VAV82852.1"/>
    </source>
</evidence>
<evidence type="ECO:0000256" key="3">
    <source>
        <dbReference type="ARBA" id="ARBA00022692"/>
    </source>
</evidence>
<evidence type="ECO:0000256" key="5">
    <source>
        <dbReference type="ARBA" id="ARBA00023136"/>
    </source>
</evidence>
<name>A0A3B0QRI2_9ZZZZ</name>
<evidence type="ECO:0000256" key="2">
    <source>
        <dbReference type="ARBA" id="ARBA00022475"/>
    </source>
</evidence>
<dbReference type="EMBL" id="UOEA01000030">
    <property type="protein sequence ID" value="VAV82852.1"/>
    <property type="molecule type" value="Genomic_DNA"/>
</dbReference>
<evidence type="ECO:0000256" key="4">
    <source>
        <dbReference type="ARBA" id="ARBA00022989"/>
    </source>
</evidence>
<keyword evidence="3 6" id="KW-0812">Transmembrane</keyword>
<proteinExistence type="predicted"/>
<dbReference type="Gene3D" id="1.10.490.10">
    <property type="entry name" value="Globins"/>
    <property type="match status" value="1"/>
</dbReference>
<dbReference type="InterPro" id="IPR009050">
    <property type="entry name" value="Globin-like_sf"/>
</dbReference>
<reference evidence="8" key="1">
    <citation type="submission" date="2018-06" db="EMBL/GenBank/DDBJ databases">
        <authorList>
            <person name="Zhirakovskaya E."/>
        </authorList>
    </citation>
    <scope>NUCLEOTIDE SEQUENCE</scope>
</reference>